<organism evidence="1">
    <name type="scientific">marine sediment metagenome</name>
    <dbReference type="NCBI Taxonomy" id="412755"/>
    <lineage>
        <taxon>unclassified sequences</taxon>
        <taxon>metagenomes</taxon>
        <taxon>ecological metagenomes</taxon>
    </lineage>
</organism>
<comment type="caution">
    <text evidence="1">The sequence shown here is derived from an EMBL/GenBank/DDBJ whole genome shotgun (WGS) entry which is preliminary data.</text>
</comment>
<name>A0A0F9Q015_9ZZZZ</name>
<reference evidence="1" key="1">
    <citation type="journal article" date="2015" name="Nature">
        <title>Complex archaea that bridge the gap between prokaryotes and eukaryotes.</title>
        <authorList>
            <person name="Spang A."/>
            <person name="Saw J.H."/>
            <person name="Jorgensen S.L."/>
            <person name="Zaremba-Niedzwiedzka K."/>
            <person name="Martijn J."/>
            <person name="Lind A.E."/>
            <person name="van Eijk R."/>
            <person name="Schleper C."/>
            <person name="Guy L."/>
            <person name="Ettema T.J."/>
        </authorList>
    </citation>
    <scope>NUCLEOTIDE SEQUENCE</scope>
</reference>
<protein>
    <submittedName>
        <fullName evidence="1">Uncharacterized protein</fullName>
    </submittedName>
</protein>
<gene>
    <name evidence="1" type="ORF">LCGC14_1154510</name>
</gene>
<dbReference type="EMBL" id="LAZR01005579">
    <property type="protein sequence ID" value="KKM98772.1"/>
    <property type="molecule type" value="Genomic_DNA"/>
</dbReference>
<sequence length="81" mass="9292">MKKKKYTYMTEGSYTRPNGIPIDRWVVKSPLNRTIAETIGEGTAKKITEALNKRYKGYCTKCGKILPPTICNECRYTVVRD</sequence>
<dbReference type="AlphaFoldDB" id="A0A0F9Q015"/>
<accession>A0A0F9Q015</accession>
<evidence type="ECO:0000313" key="1">
    <source>
        <dbReference type="EMBL" id="KKM98772.1"/>
    </source>
</evidence>
<proteinExistence type="predicted"/>